<protein>
    <recommendedName>
        <fullName evidence="3">Transcriptional regulator</fullName>
    </recommendedName>
</protein>
<evidence type="ECO:0000313" key="1">
    <source>
        <dbReference type="EMBL" id="TFB47818.1"/>
    </source>
</evidence>
<evidence type="ECO:0008006" key="3">
    <source>
        <dbReference type="Google" id="ProtNLM"/>
    </source>
</evidence>
<sequence>MIGVIGSPDSVALALAVAADIGLADQVIGRSYSHVDDVPSISQDLDRVCQVLLFTGRVPFSQAVGGEHVLHATVDFVPHTAIDLYRTLSLVLLRNGGHIPTVSIDTIDEDVVAEVFNDLGVTSAFRVLSLDAGRGRLRSSDEVVRFHLDALREGRATMSLTCLGAVKRTLDEAGVSVMRIEHTRSTLRQALSRAASALKMAEVEGSQLTAAVLRPLDNQRRHLPPPHVRSFSEQLRGVARPAADGTWVVHTTIAAVQSMTLAGGAGVPEGWAVGYGAGATLLDAEANARRALALAGDDHGPFTVFPDGSVFGLEATGVAGYRLRETDDLLLSHAREMGMRPLTLARLTVALRGLDPSAFTARELAAAYGGEARSARRMLATLQRAGVATVRGAEGPPRAGRPQAVYQIDVDLLVPRR</sequence>
<evidence type="ECO:0000313" key="2">
    <source>
        <dbReference type="Proteomes" id="UP000297866"/>
    </source>
</evidence>
<organism evidence="1 2">
    <name type="scientific">Cryobacterium tagatosivorans</name>
    <dbReference type="NCBI Taxonomy" id="1259199"/>
    <lineage>
        <taxon>Bacteria</taxon>
        <taxon>Bacillati</taxon>
        <taxon>Actinomycetota</taxon>
        <taxon>Actinomycetes</taxon>
        <taxon>Micrococcales</taxon>
        <taxon>Microbacteriaceae</taxon>
        <taxon>Cryobacterium</taxon>
    </lineage>
</organism>
<keyword evidence="2" id="KW-1185">Reference proteome</keyword>
<dbReference type="Proteomes" id="UP000297866">
    <property type="component" value="Unassembled WGS sequence"/>
</dbReference>
<name>A0A4R8UBG6_9MICO</name>
<reference evidence="1 2" key="1">
    <citation type="submission" date="2019-03" db="EMBL/GenBank/DDBJ databases">
        <title>Genomics of glacier-inhabiting Cryobacterium strains.</title>
        <authorList>
            <person name="Liu Q."/>
            <person name="Xin Y.-H."/>
        </authorList>
    </citation>
    <scope>NUCLEOTIDE SEQUENCE [LARGE SCALE GENOMIC DNA]</scope>
    <source>
        <strain evidence="1 2">Sr47</strain>
    </source>
</reference>
<accession>A0A4R8UBG6</accession>
<comment type="caution">
    <text evidence="1">The sequence shown here is derived from an EMBL/GenBank/DDBJ whole genome shotgun (WGS) entry which is preliminary data.</text>
</comment>
<gene>
    <name evidence="1" type="ORF">E3O23_14525</name>
</gene>
<proteinExistence type="predicted"/>
<dbReference type="EMBL" id="SOEZ01000070">
    <property type="protein sequence ID" value="TFB47818.1"/>
    <property type="molecule type" value="Genomic_DNA"/>
</dbReference>
<dbReference type="OrthoDB" id="5441449at2"/>
<dbReference type="RefSeq" id="WP_134492192.1">
    <property type="nucleotide sequence ID" value="NZ_SOEZ01000070.1"/>
</dbReference>
<dbReference type="AlphaFoldDB" id="A0A4R8UBG6"/>